<comment type="pathway">
    <text evidence="2">Protein modification; protein glycosylation.</text>
</comment>
<organism evidence="10 11">
    <name type="scientific">Orchesella dallaii</name>
    <dbReference type="NCBI Taxonomy" id="48710"/>
    <lineage>
        <taxon>Eukaryota</taxon>
        <taxon>Metazoa</taxon>
        <taxon>Ecdysozoa</taxon>
        <taxon>Arthropoda</taxon>
        <taxon>Hexapoda</taxon>
        <taxon>Collembola</taxon>
        <taxon>Entomobryomorpha</taxon>
        <taxon>Entomobryoidea</taxon>
        <taxon>Orchesellidae</taxon>
        <taxon>Orchesellinae</taxon>
        <taxon>Orchesella</taxon>
    </lineage>
</organism>
<dbReference type="EMBL" id="CAXLJM020000026">
    <property type="protein sequence ID" value="CAL8093857.1"/>
    <property type="molecule type" value="Genomic_DNA"/>
</dbReference>
<evidence type="ECO:0000256" key="3">
    <source>
        <dbReference type="ARBA" id="ARBA00010118"/>
    </source>
</evidence>
<keyword evidence="7" id="KW-0732">Signal</keyword>
<dbReference type="EMBL" id="CAXLJM020000026">
    <property type="protein sequence ID" value="CAL8093848.1"/>
    <property type="molecule type" value="Genomic_DNA"/>
</dbReference>
<comment type="caution">
    <text evidence="10">The sequence shown here is derived from an EMBL/GenBank/DDBJ whole genome shotgun (WGS) entry which is preliminary data.</text>
</comment>
<evidence type="ECO:0000259" key="8">
    <source>
        <dbReference type="SMART" id="SM00672"/>
    </source>
</evidence>
<reference evidence="10 11" key="1">
    <citation type="submission" date="2024-08" db="EMBL/GenBank/DDBJ databases">
        <authorList>
            <person name="Cucini C."/>
            <person name="Frati F."/>
        </authorList>
    </citation>
    <scope>NUCLEOTIDE SEQUENCE [LARGE SCALE GENOMIC DNA]</scope>
</reference>
<keyword evidence="5" id="KW-0808">Transferase</keyword>
<keyword evidence="4" id="KW-0328">Glycosyltransferase</keyword>
<accession>A0ABP1Q8S4</accession>
<dbReference type="PANTHER" id="PTHR12203:SF35">
    <property type="entry name" value="PROTEIN O-GLUCOSYLTRANSFERASE 1"/>
    <property type="match status" value="1"/>
</dbReference>
<evidence type="ECO:0000256" key="5">
    <source>
        <dbReference type="ARBA" id="ARBA00022679"/>
    </source>
</evidence>
<proteinExistence type="inferred from homology"/>
<comment type="similarity">
    <text evidence="3">Belongs to the glycosyltransferase 90 family.</text>
</comment>
<evidence type="ECO:0000313" key="10">
    <source>
        <dbReference type="EMBL" id="CAL8093857.1"/>
    </source>
</evidence>
<feature type="chain" id="PRO_5045029699" description="Glycosyl transferase CAP10 domain-containing protein" evidence="7">
    <location>
        <begin position="25"/>
        <end position="424"/>
    </location>
</feature>
<evidence type="ECO:0000256" key="1">
    <source>
        <dbReference type="ARBA" id="ARBA00004319"/>
    </source>
</evidence>
<dbReference type="PANTHER" id="PTHR12203">
    <property type="entry name" value="KDEL LYS-ASP-GLU-LEU CONTAINING - RELATED"/>
    <property type="match status" value="1"/>
</dbReference>
<evidence type="ECO:0000313" key="11">
    <source>
        <dbReference type="Proteomes" id="UP001642540"/>
    </source>
</evidence>
<dbReference type="InterPro" id="IPR006598">
    <property type="entry name" value="CAP10"/>
</dbReference>
<sequence length="424" mass="49076">MNMYKPTTFVASLTLLLLTELTIEDDCIPNSNGQCLANPPGNKKVEVGEQLTGAHGSHRYSKGANELWQHYEKLIRDAEAKYAKKSEELAGKTSCQLYTDLIQQDLFVFRNGIFKHMIDAAMPRGTLYQIINGKLYREKVCKFPARCAGVEHFLLKIADKLPDMELVINTSDWPQISAWFPDPIPLFSFSKTKDYVDITYPAWTFWEGGPAISLYPMGLGRWDLLRKSLISTAAKFPWEKKEAVAFFRGSRTSNERDNLIYLSRKRADLVDAQYTKNQAWKSEADTLGFPAAPEVSLEGHCKYKYLFNYRGVAASFRFKHLFLCNSLVFHVGDEWIEFFYPALRPWVHYIPVNKTATEEELKSLIEFAQENDDIAQRIANRGYRFINLHLKMKDVNCYWNELLLKYHKLLQYDIKLRDSVIQIN</sequence>
<name>A0ABP1Q8S4_9HEXA</name>
<evidence type="ECO:0000313" key="9">
    <source>
        <dbReference type="EMBL" id="CAL8093848.1"/>
    </source>
</evidence>
<feature type="domain" description="Glycosyl transferase CAP10" evidence="8">
    <location>
        <begin position="160"/>
        <end position="413"/>
    </location>
</feature>
<protein>
    <recommendedName>
        <fullName evidence="8">Glycosyl transferase CAP10 domain-containing protein</fullName>
    </recommendedName>
</protein>
<evidence type="ECO:0000256" key="7">
    <source>
        <dbReference type="SAM" id="SignalP"/>
    </source>
</evidence>
<comment type="subcellular location">
    <subcellularLocation>
        <location evidence="1">Endoplasmic reticulum lumen</location>
    </subcellularLocation>
</comment>
<dbReference type="Proteomes" id="UP001642540">
    <property type="component" value="Unassembled WGS sequence"/>
</dbReference>
<feature type="signal peptide" evidence="7">
    <location>
        <begin position="1"/>
        <end position="24"/>
    </location>
</feature>
<dbReference type="SMART" id="SM00672">
    <property type="entry name" value="CAP10"/>
    <property type="match status" value="1"/>
</dbReference>
<dbReference type="Pfam" id="PF05686">
    <property type="entry name" value="Glyco_transf_90"/>
    <property type="match status" value="1"/>
</dbReference>
<dbReference type="InterPro" id="IPR051091">
    <property type="entry name" value="O-Glucosyltr/Glycosyltrsf_90"/>
</dbReference>
<evidence type="ECO:0000256" key="4">
    <source>
        <dbReference type="ARBA" id="ARBA00022676"/>
    </source>
</evidence>
<evidence type="ECO:0000256" key="2">
    <source>
        <dbReference type="ARBA" id="ARBA00004922"/>
    </source>
</evidence>
<keyword evidence="11" id="KW-1185">Reference proteome</keyword>
<comment type="function">
    <text evidence="6">Protein O-glucosyltransferase. Catalyzes the reaction that attaches glucose through an O-glycosidic linkage to a conserved serine residue found in the consensus sequence C-X-S-X-[PA]-C in epidermal growth factor-like repeats. Regulates Notch signaling by glucosylating Notch in the ER, glucosylation is required for the correct folding and cleavage of Notch.</text>
</comment>
<gene>
    <name evidence="9" type="ORF">ODALV1_LOCUS8615</name>
    <name evidence="10" type="ORF">ODALV1_LOCUS8618</name>
</gene>
<evidence type="ECO:0000256" key="6">
    <source>
        <dbReference type="ARBA" id="ARBA00045690"/>
    </source>
</evidence>